<keyword evidence="10" id="KW-0902">Two-component regulatory system</keyword>
<feature type="region of interest" description="Disordered" evidence="13">
    <location>
        <begin position="211"/>
        <end position="243"/>
    </location>
</feature>
<dbReference type="Gene3D" id="1.10.287.560">
    <property type="entry name" value="Histidine kinase CheA-like, homodimeric domain"/>
    <property type="match status" value="1"/>
</dbReference>
<evidence type="ECO:0000256" key="6">
    <source>
        <dbReference type="ARBA" id="ARBA00022679"/>
    </source>
</evidence>
<dbReference type="InterPro" id="IPR004105">
    <property type="entry name" value="CheA-like_dim"/>
</dbReference>
<dbReference type="SMART" id="SM01231">
    <property type="entry name" value="H-kinase_dim"/>
    <property type="match status" value="1"/>
</dbReference>
<dbReference type="InterPro" id="IPR036890">
    <property type="entry name" value="HATPase_C_sf"/>
</dbReference>
<feature type="domain" description="CheW-like" evidence="15">
    <location>
        <begin position="491"/>
        <end position="624"/>
    </location>
</feature>
<dbReference type="Pfam" id="PF01584">
    <property type="entry name" value="CheW"/>
    <property type="match status" value="1"/>
</dbReference>
<sequence>MGLDAEIIAAARAGFMEEAQDNLRQLEQDLLRMEQDPGDLEAVHGAFRAAHTLKGGAGMFGLDAIVRLTHALESTLDALRDGSQTLTEGNMAALLAGADELGELVAALPDGPNAPGATDTPDEPRWRLNLRMGLDALRNGLDPLSFIRHLGTLGTLCAVRTHPDRVPTLETLDAESCWLDFEILLQSDAPRHAIADVFDFLQDDCTLEIQPEAAVRSPARTPDAPLPSPDTSPPADRRPAEEGRFIRVRADKLDRLVDLIGELVIAGSGAGNAARESRHARCIETAQRVHELVQSARDGALALRMVPIGQTFSRFQRVVRDVCKTLGKEAALQILGGDTELDRALVDAIADPLMHLVRNSLDHGLESPDERSASGKPARGQLCLQAYQEAGSVVLEVRDDGRGLDRHRILSKAIERGLIAPEAVLDDAQVHALLFEPGFSTAEQVTDLSGRGVGMDVVRRQVEALRGQIHLTSTPGQGTAVQIRLPLTLAIIDGFLTRVGSVGYVLPLDIVAECIETPSGLQAGPHRDSGCLDLRGQVLPFLDLRACFGHGGERPARQSLVVVRCNTGRVGLLVDRLLGEHQTVIKPLGPLFRHLPCLAGSTILGNGEVALILDVPALARLHTDSPRPSTSTPTSAHRLASESP</sequence>
<feature type="domain" description="Histidine kinase" evidence="14">
    <location>
        <begin position="284"/>
        <end position="489"/>
    </location>
</feature>
<dbReference type="Gene3D" id="1.20.120.160">
    <property type="entry name" value="HPT domain"/>
    <property type="match status" value="1"/>
</dbReference>
<protein>
    <recommendedName>
        <fullName evidence="3">Chemotaxis protein CheA</fullName>
        <ecNumber evidence="2">2.7.13.3</ecNumber>
    </recommendedName>
</protein>
<dbReference type="PROSITE" id="PS50894">
    <property type="entry name" value="HPT"/>
    <property type="match status" value="1"/>
</dbReference>
<dbReference type="GO" id="GO:0006935">
    <property type="term" value="P:chemotaxis"/>
    <property type="evidence" value="ECO:0007669"/>
    <property type="project" value="UniProtKB-KW"/>
</dbReference>
<proteinExistence type="predicted"/>
<dbReference type="GO" id="GO:0005524">
    <property type="term" value="F:ATP binding"/>
    <property type="evidence" value="ECO:0007669"/>
    <property type="project" value="UniProtKB-KW"/>
</dbReference>
<dbReference type="EC" id="2.7.13.3" evidence="2"/>
<dbReference type="InterPro" id="IPR051315">
    <property type="entry name" value="Bact_Chemotaxis_CheA"/>
</dbReference>
<dbReference type="SMART" id="SM00387">
    <property type="entry name" value="HATPase_c"/>
    <property type="match status" value="1"/>
</dbReference>
<dbReference type="SMART" id="SM00073">
    <property type="entry name" value="HPT"/>
    <property type="match status" value="1"/>
</dbReference>
<dbReference type="InterPro" id="IPR004358">
    <property type="entry name" value="Sig_transdc_His_kin-like_C"/>
</dbReference>
<dbReference type="RefSeq" id="WP_179632219.1">
    <property type="nucleotide sequence ID" value="NZ_JACCFH010000001.1"/>
</dbReference>
<feature type="modified residue" description="Phosphohistidine" evidence="12">
    <location>
        <position position="51"/>
    </location>
</feature>
<dbReference type="SUPFAM" id="SSF55874">
    <property type="entry name" value="ATPase domain of HSP90 chaperone/DNA topoisomerase II/histidine kinase"/>
    <property type="match status" value="1"/>
</dbReference>
<dbReference type="EMBL" id="JACCFH010000001">
    <property type="protein sequence ID" value="NYG31211.1"/>
    <property type="molecule type" value="Genomic_DNA"/>
</dbReference>
<keyword evidence="7" id="KW-0547">Nucleotide-binding</keyword>
<dbReference type="Gene3D" id="3.30.565.10">
    <property type="entry name" value="Histidine kinase-like ATPase, C-terminal domain"/>
    <property type="match status" value="1"/>
</dbReference>
<evidence type="ECO:0000313" key="18">
    <source>
        <dbReference type="Proteomes" id="UP000518288"/>
    </source>
</evidence>
<dbReference type="SUPFAM" id="SSF47384">
    <property type="entry name" value="Homodimeric domain of signal transducing histidine kinase"/>
    <property type="match status" value="1"/>
</dbReference>
<comment type="caution">
    <text evidence="17">The sequence shown here is derived from an EMBL/GenBank/DDBJ whole genome shotgun (WGS) entry which is preliminary data.</text>
</comment>
<name>A0A7Y9U515_9BURK</name>
<keyword evidence="8 17" id="KW-0418">Kinase</keyword>
<evidence type="ECO:0000259" key="15">
    <source>
        <dbReference type="PROSITE" id="PS50851"/>
    </source>
</evidence>
<gene>
    <name evidence="17" type="ORF">BDD16_000197</name>
</gene>
<dbReference type="Gene3D" id="2.30.30.40">
    <property type="entry name" value="SH3 Domains"/>
    <property type="match status" value="1"/>
</dbReference>
<dbReference type="PRINTS" id="PR00344">
    <property type="entry name" value="BCTRLSENSOR"/>
</dbReference>
<dbReference type="PROSITE" id="PS50851">
    <property type="entry name" value="CHEW"/>
    <property type="match status" value="1"/>
</dbReference>
<dbReference type="CDD" id="cd16916">
    <property type="entry name" value="HATPase_CheA-like"/>
    <property type="match status" value="1"/>
</dbReference>
<dbReference type="FunFam" id="3.30.565.10:FF:000016">
    <property type="entry name" value="Chemotaxis protein CheA, putative"/>
    <property type="match status" value="1"/>
</dbReference>
<dbReference type="SMART" id="SM00260">
    <property type="entry name" value="CheW"/>
    <property type="match status" value="1"/>
</dbReference>
<evidence type="ECO:0000256" key="9">
    <source>
        <dbReference type="ARBA" id="ARBA00022840"/>
    </source>
</evidence>
<comment type="catalytic activity">
    <reaction evidence="1">
        <text>ATP + protein L-histidine = ADP + protein N-phospho-L-histidine.</text>
        <dbReference type="EC" id="2.7.13.3"/>
    </reaction>
</comment>
<evidence type="ECO:0000256" key="11">
    <source>
        <dbReference type="ARBA" id="ARBA00035100"/>
    </source>
</evidence>
<dbReference type="GO" id="GO:0000155">
    <property type="term" value="F:phosphorelay sensor kinase activity"/>
    <property type="evidence" value="ECO:0007669"/>
    <property type="project" value="InterPro"/>
</dbReference>
<comment type="function">
    <text evidence="11">Involved in the transmission of sensory signals from the chemoreceptors to the flagellar motors. CheA is autophosphorylated; it can transfer its phosphate group to either CheB or CheY.</text>
</comment>
<dbReference type="Pfam" id="PF02518">
    <property type="entry name" value="HATPase_c"/>
    <property type="match status" value="1"/>
</dbReference>
<evidence type="ECO:0000256" key="12">
    <source>
        <dbReference type="PROSITE-ProRule" id="PRU00110"/>
    </source>
</evidence>
<dbReference type="InterPro" id="IPR005467">
    <property type="entry name" value="His_kinase_dom"/>
</dbReference>
<keyword evidence="9" id="KW-0067">ATP-binding</keyword>
<keyword evidence="6 17" id="KW-0808">Transferase</keyword>
<evidence type="ECO:0000256" key="8">
    <source>
        <dbReference type="ARBA" id="ARBA00022777"/>
    </source>
</evidence>
<organism evidence="17 18">
    <name type="scientific">Sphaerotilus montanus</name>
    <dbReference type="NCBI Taxonomy" id="522889"/>
    <lineage>
        <taxon>Bacteria</taxon>
        <taxon>Pseudomonadati</taxon>
        <taxon>Pseudomonadota</taxon>
        <taxon>Betaproteobacteria</taxon>
        <taxon>Burkholderiales</taxon>
        <taxon>Sphaerotilaceae</taxon>
        <taxon>Sphaerotilus</taxon>
    </lineage>
</organism>
<evidence type="ECO:0000313" key="17">
    <source>
        <dbReference type="EMBL" id="NYG31211.1"/>
    </source>
</evidence>
<dbReference type="InterPro" id="IPR037006">
    <property type="entry name" value="CheA-like_homodim_sf"/>
</dbReference>
<keyword evidence="5 12" id="KW-0597">Phosphoprotein</keyword>
<reference evidence="17 18" key="1">
    <citation type="submission" date="2020-07" db="EMBL/GenBank/DDBJ databases">
        <title>Genomic Encyclopedia of Archaeal and Bacterial Type Strains, Phase II (KMG-II): from individual species to whole genera.</title>
        <authorList>
            <person name="Goeker M."/>
        </authorList>
    </citation>
    <scope>NUCLEOTIDE SEQUENCE [LARGE SCALE GENOMIC DNA]</scope>
    <source>
        <strain evidence="17 18">DSM 21226</strain>
    </source>
</reference>
<evidence type="ECO:0000259" key="16">
    <source>
        <dbReference type="PROSITE" id="PS50894"/>
    </source>
</evidence>
<keyword evidence="4" id="KW-0145">Chemotaxis</keyword>
<dbReference type="InterPro" id="IPR008207">
    <property type="entry name" value="Sig_transdc_His_kin_Hpt_dom"/>
</dbReference>
<dbReference type="GO" id="GO:0005737">
    <property type="term" value="C:cytoplasm"/>
    <property type="evidence" value="ECO:0007669"/>
    <property type="project" value="InterPro"/>
</dbReference>
<dbReference type="Proteomes" id="UP000518288">
    <property type="component" value="Unassembled WGS sequence"/>
</dbReference>
<dbReference type="InterPro" id="IPR036641">
    <property type="entry name" value="HPT_dom_sf"/>
</dbReference>
<evidence type="ECO:0000256" key="10">
    <source>
        <dbReference type="ARBA" id="ARBA00023012"/>
    </source>
</evidence>
<evidence type="ECO:0000256" key="5">
    <source>
        <dbReference type="ARBA" id="ARBA00022553"/>
    </source>
</evidence>
<dbReference type="InterPro" id="IPR036097">
    <property type="entry name" value="HisK_dim/P_sf"/>
</dbReference>
<dbReference type="InterPro" id="IPR002545">
    <property type="entry name" value="CheW-lke_dom"/>
</dbReference>
<dbReference type="InterPro" id="IPR036061">
    <property type="entry name" value="CheW-like_dom_sf"/>
</dbReference>
<keyword evidence="18" id="KW-1185">Reference proteome</keyword>
<dbReference type="SUPFAM" id="SSF47226">
    <property type="entry name" value="Histidine-containing phosphotransfer domain, HPT domain"/>
    <property type="match status" value="1"/>
</dbReference>
<dbReference type="PROSITE" id="PS50109">
    <property type="entry name" value="HIS_KIN"/>
    <property type="match status" value="1"/>
</dbReference>
<evidence type="ECO:0000256" key="3">
    <source>
        <dbReference type="ARBA" id="ARBA00021495"/>
    </source>
</evidence>
<feature type="compositionally biased region" description="Low complexity" evidence="13">
    <location>
        <begin position="626"/>
        <end position="635"/>
    </location>
</feature>
<dbReference type="PANTHER" id="PTHR43395:SF10">
    <property type="entry name" value="CHEMOTAXIS PROTEIN CHEA"/>
    <property type="match status" value="1"/>
</dbReference>
<evidence type="ECO:0000256" key="4">
    <source>
        <dbReference type="ARBA" id="ARBA00022500"/>
    </source>
</evidence>
<evidence type="ECO:0000256" key="2">
    <source>
        <dbReference type="ARBA" id="ARBA00012438"/>
    </source>
</evidence>
<dbReference type="InterPro" id="IPR003594">
    <property type="entry name" value="HATPase_dom"/>
</dbReference>
<dbReference type="CDD" id="cd00088">
    <property type="entry name" value="HPT"/>
    <property type="match status" value="1"/>
</dbReference>
<feature type="domain" description="HPt" evidence="16">
    <location>
        <begin position="4"/>
        <end position="108"/>
    </location>
</feature>
<evidence type="ECO:0000256" key="7">
    <source>
        <dbReference type="ARBA" id="ARBA00022741"/>
    </source>
</evidence>
<dbReference type="SUPFAM" id="SSF50341">
    <property type="entry name" value="CheW-like"/>
    <property type="match status" value="1"/>
</dbReference>
<evidence type="ECO:0000259" key="14">
    <source>
        <dbReference type="PROSITE" id="PS50109"/>
    </source>
</evidence>
<accession>A0A7Y9U515</accession>
<dbReference type="PANTHER" id="PTHR43395">
    <property type="entry name" value="SENSOR HISTIDINE KINASE CHEA"/>
    <property type="match status" value="1"/>
</dbReference>
<feature type="region of interest" description="Disordered" evidence="13">
    <location>
        <begin position="623"/>
        <end position="644"/>
    </location>
</feature>
<dbReference type="AlphaFoldDB" id="A0A7Y9U515"/>
<evidence type="ECO:0000256" key="13">
    <source>
        <dbReference type="SAM" id="MobiDB-lite"/>
    </source>
</evidence>
<dbReference type="Pfam" id="PF01627">
    <property type="entry name" value="Hpt"/>
    <property type="match status" value="1"/>
</dbReference>
<evidence type="ECO:0000256" key="1">
    <source>
        <dbReference type="ARBA" id="ARBA00000085"/>
    </source>
</evidence>
<dbReference type="Pfam" id="PF02895">
    <property type="entry name" value="H-kinase_dim"/>
    <property type="match status" value="1"/>
</dbReference>